<dbReference type="EC" id="2.7.1.2" evidence="7"/>
<comment type="subcellular location">
    <subcellularLocation>
        <location evidence="7">Cytoplasm</location>
    </subcellularLocation>
</comment>
<proteinExistence type="inferred from homology"/>
<dbReference type="Pfam" id="PF02685">
    <property type="entry name" value="Glucokinase"/>
    <property type="match status" value="1"/>
</dbReference>
<evidence type="ECO:0000256" key="3">
    <source>
        <dbReference type="ARBA" id="ARBA00022741"/>
    </source>
</evidence>
<evidence type="ECO:0000256" key="7">
    <source>
        <dbReference type="HAMAP-Rule" id="MF_00524"/>
    </source>
</evidence>
<evidence type="ECO:0000256" key="6">
    <source>
        <dbReference type="ARBA" id="ARBA00023152"/>
    </source>
</evidence>
<organism evidence="9 10">
    <name type="scientific">Motiliproteus coralliicola</name>
    <dbReference type="NCBI Taxonomy" id="2283196"/>
    <lineage>
        <taxon>Bacteria</taxon>
        <taxon>Pseudomonadati</taxon>
        <taxon>Pseudomonadota</taxon>
        <taxon>Gammaproteobacteria</taxon>
        <taxon>Oceanospirillales</taxon>
        <taxon>Oceanospirillaceae</taxon>
        <taxon>Motiliproteus</taxon>
    </lineage>
</organism>
<dbReference type="CDD" id="cd24008">
    <property type="entry name" value="ASKHA_NBD_GLK"/>
    <property type="match status" value="1"/>
</dbReference>
<dbReference type="NCBIfam" id="NF001416">
    <property type="entry name" value="PRK00292.1-3"/>
    <property type="match status" value="1"/>
</dbReference>
<dbReference type="NCBIfam" id="TIGR00749">
    <property type="entry name" value="glk"/>
    <property type="match status" value="1"/>
</dbReference>
<dbReference type="GO" id="GO:0004340">
    <property type="term" value="F:glucokinase activity"/>
    <property type="evidence" value="ECO:0007669"/>
    <property type="project" value="UniProtKB-UniRule"/>
</dbReference>
<evidence type="ECO:0000313" key="9">
    <source>
        <dbReference type="EMBL" id="RDE24411.1"/>
    </source>
</evidence>
<dbReference type="GO" id="GO:0005524">
    <property type="term" value="F:ATP binding"/>
    <property type="evidence" value="ECO:0007669"/>
    <property type="project" value="UniProtKB-UniRule"/>
</dbReference>
<keyword evidence="1 7" id="KW-0963">Cytoplasm</keyword>
<dbReference type="InterPro" id="IPR003836">
    <property type="entry name" value="Glucokinase"/>
</dbReference>
<dbReference type="HAMAP" id="MF_00524">
    <property type="entry name" value="Glucokinase"/>
    <property type="match status" value="1"/>
</dbReference>
<accession>A0A369WS81</accession>
<dbReference type="Gene3D" id="3.30.420.40">
    <property type="match status" value="1"/>
</dbReference>
<sequence>MIDTRSRSSLVADIGGTNARFALVEPGGLNPTRVLTLAVDDHSSIEAAIRAYLERVGAQLMPRQVCLAIACPTTRDRISMTNNGWSFSRIELQSALGLERLEIINDYAAQAHAIPNLDTDGLVQVGGGDAFAGQPLAMLGPGTGLGVGGLVLSEQGAVAVVTEGGHVDFAPANELEVDILRYLWRHHEHVSVERLLSGMGLVNLHQALAEIRGQSADELTPAQISSNALDCGDSLCLEVLECFCAMLGSVAGNTALTLGAQGGVYITGGIIPRMLDFFTNSQFRARFESKGRFRDYMAAIPTYVVTAEHPGLIGSAAVLKNNGLMAGQSEE</sequence>
<protein>
    <recommendedName>
        <fullName evidence="7">Glucokinase</fullName>
        <ecNumber evidence="7">2.7.1.2</ecNumber>
    </recommendedName>
    <alternativeName>
        <fullName evidence="7">Glucose kinase</fullName>
    </alternativeName>
</protein>
<keyword evidence="5 7" id="KW-0067">ATP-binding</keyword>
<evidence type="ECO:0000256" key="2">
    <source>
        <dbReference type="ARBA" id="ARBA00022679"/>
    </source>
</evidence>
<comment type="catalytic activity">
    <reaction evidence="7">
        <text>D-glucose + ATP = D-glucose 6-phosphate + ADP + H(+)</text>
        <dbReference type="Rhea" id="RHEA:17825"/>
        <dbReference type="ChEBI" id="CHEBI:4167"/>
        <dbReference type="ChEBI" id="CHEBI:15378"/>
        <dbReference type="ChEBI" id="CHEBI:30616"/>
        <dbReference type="ChEBI" id="CHEBI:61548"/>
        <dbReference type="ChEBI" id="CHEBI:456216"/>
        <dbReference type="EC" id="2.7.1.2"/>
    </reaction>
</comment>
<keyword evidence="6 7" id="KW-0324">Glycolysis</keyword>
<evidence type="ECO:0000313" key="10">
    <source>
        <dbReference type="Proteomes" id="UP000253769"/>
    </source>
</evidence>
<dbReference type="RefSeq" id="WP_114693998.1">
    <property type="nucleotide sequence ID" value="NZ_QQOH01000001.1"/>
</dbReference>
<evidence type="ECO:0000256" key="4">
    <source>
        <dbReference type="ARBA" id="ARBA00022777"/>
    </source>
</evidence>
<keyword evidence="10" id="KW-1185">Reference proteome</keyword>
<dbReference type="PANTHER" id="PTHR47690:SF1">
    <property type="entry name" value="GLUCOKINASE"/>
    <property type="match status" value="1"/>
</dbReference>
<dbReference type="PANTHER" id="PTHR47690">
    <property type="entry name" value="GLUCOKINASE"/>
    <property type="match status" value="1"/>
</dbReference>
<evidence type="ECO:0000256" key="5">
    <source>
        <dbReference type="ARBA" id="ARBA00022840"/>
    </source>
</evidence>
<gene>
    <name evidence="7" type="primary">glk</name>
    <name evidence="9" type="ORF">DV711_02140</name>
</gene>
<dbReference type="FunFam" id="3.40.367.20:FF:000002">
    <property type="entry name" value="Glucokinase"/>
    <property type="match status" value="1"/>
</dbReference>
<dbReference type="SUPFAM" id="SSF53067">
    <property type="entry name" value="Actin-like ATPase domain"/>
    <property type="match status" value="1"/>
</dbReference>
<comment type="similarity">
    <text evidence="7 8">Belongs to the bacterial glucokinase family.</text>
</comment>
<reference evidence="9 10" key="1">
    <citation type="submission" date="2018-07" db="EMBL/GenBank/DDBJ databases">
        <title>Motiliproteus coralliicola sp. nov., a bacterium isolated from Coral.</title>
        <authorList>
            <person name="Wang G."/>
        </authorList>
    </citation>
    <scope>NUCLEOTIDE SEQUENCE [LARGE SCALE GENOMIC DNA]</scope>
    <source>
        <strain evidence="9 10">C34</strain>
    </source>
</reference>
<dbReference type="InterPro" id="IPR050201">
    <property type="entry name" value="Bacterial_glucokinase"/>
</dbReference>
<dbReference type="AlphaFoldDB" id="A0A369WS81"/>
<evidence type="ECO:0000256" key="8">
    <source>
        <dbReference type="RuleBase" id="RU004046"/>
    </source>
</evidence>
<feature type="binding site" evidence="7">
    <location>
        <begin position="12"/>
        <end position="17"/>
    </location>
    <ligand>
        <name>ATP</name>
        <dbReference type="ChEBI" id="CHEBI:30616"/>
    </ligand>
</feature>
<evidence type="ECO:0000256" key="1">
    <source>
        <dbReference type="ARBA" id="ARBA00022490"/>
    </source>
</evidence>
<dbReference type="GO" id="GO:0005536">
    <property type="term" value="F:D-glucose binding"/>
    <property type="evidence" value="ECO:0007669"/>
    <property type="project" value="InterPro"/>
</dbReference>
<dbReference type="GO" id="GO:0005829">
    <property type="term" value="C:cytosol"/>
    <property type="evidence" value="ECO:0007669"/>
    <property type="project" value="TreeGrafter"/>
</dbReference>
<dbReference type="InterPro" id="IPR043129">
    <property type="entry name" value="ATPase_NBD"/>
</dbReference>
<keyword evidence="3 7" id="KW-0547">Nucleotide-binding</keyword>
<dbReference type="OrthoDB" id="9800595at2"/>
<dbReference type="Gene3D" id="3.40.367.20">
    <property type="match status" value="1"/>
</dbReference>
<keyword evidence="4 7" id="KW-0418">Kinase</keyword>
<keyword evidence="2 7" id="KW-0808">Transferase</keyword>
<name>A0A369WS81_9GAMM</name>
<comment type="caution">
    <text evidence="9">The sequence shown here is derived from an EMBL/GenBank/DDBJ whole genome shotgun (WGS) entry which is preliminary data.</text>
</comment>
<dbReference type="GO" id="GO:0006096">
    <property type="term" value="P:glycolytic process"/>
    <property type="evidence" value="ECO:0007669"/>
    <property type="project" value="UniProtKB-UniRule"/>
</dbReference>
<dbReference type="EMBL" id="QQOH01000001">
    <property type="protein sequence ID" value="RDE24411.1"/>
    <property type="molecule type" value="Genomic_DNA"/>
</dbReference>
<dbReference type="Proteomes" id="UP000253769">
    <property type="component" value="Unassembled WGS sequence"/>
</dbReference>